<protein>
    <recommendedName>
        <fullName evidence="5">Aldose 1-epimerase</fullName>
        <ecNumber evidence="5">5.1.3.3</ecNumber>
    </recommendedName>
</protein>
<keyword evidence="3 5" id="KW-0413">Isomerase</keyword>
<dbReference type="EC" id="5.1.3.3" evidence="5"/>
<dbReference type="SUPFAM" id="SSF74650">
    <property type="entry name" value="Galactose mutarotase-like"/>
    <property type="match status" value="1"/>
</dbReference>
<evidence type="ECO:0000256" key="4">
    <source>
        <dbReference type="ARBA" id="ARBA00023277"/>
    </source>
</evidence>
<name>A0AAD3DJA0_9CHLO</name>
<dbReference type="Pfam" id="PF01263">
    <property type="entry name" value="Aldose_epim"/>
    <property type="match status" value="1"/>
</dbReference>
<dbReference type="PANTHER" id="PTHR10091">
    <property type="entry name" value="ALDOSE-1-EPIMERASE"/>
    <property type="match status" value="1"/>
</dbReference>
<evidence type="ECO:0000256" key="5">
    <source>
        <dbReference type="PIRNR" id="PIRNR005096"/>
    </source>
</evidence>
<dbReference type="PANTHER" id="PTHR10091:SF0">
    <property type="entry name" value="GALACTOSE MUTAROTASE"/>
    <property type="match status" value="1"/>
</dbReference>
<accession>A0AAD3DJA0</accession>
<evidence type="ECO:0000256" key="3">
    <source>
        <dbReference type="ARBA" id="ARBA00023235"/>
    </source>
</evidence>
<dbReference type="CDD" id="cd09019">
    <property type="entry name" value="galactose_mutarotase_like"/>
    <property type="match status" value="1"/>
</dbReference>
<feature type="binding site" evidence="8">
    <location>
        <begin position="100"/>
        <end position="101"/>
    </location>
    <ligand>
        <name>beta-D-galactose</name>
        <dbReference type="ChEBI" id="CHEBI:27667"/>
    </ligand>
</feature>
<dbReference type="InterPro" id="IPR008183">
    <property type="entry name" value="Aldose_1/G6P_1-epimerase"/>
</dbReference>
<feature type="active site" description="Proton donor" evidence="6">
    <location>
        <position position="201"/>
    </location>
</feature>
<comment type="pathway">
    <text evidence="1 5">Carbohydrate metabolism; hexose metabolism.</text>
</comment>
<reference evidence="9 10" key="1">
    <citation type="journal article" date="2021" name="Sci. Rep.">
        <title>Genome sequencing of the multicellular alga Astrephomene provides insights into convergent evolution of germ-soma differentiation.</title>
        <authorList>
            <person name="Yamashita S."/>
            <person name="Yamamoto K."/>
            <person name="Matsuzaki R."/>
            <person name="Suzuki S."/>
            <person name="Yamaguchi H."/>
            <person name="Hirooka S."/>
            <person name="Minakuchi Y."/>
            <person name="Miyagishima S."/>
            <person name="Kawachi M."/>
            <person name="Toyoda A."/>
            <person name="Nozaki H."/>
        </authorList>
    </citation>
    <scope>NUCLEOTIDE SEQUENCE [LARGE SCALE GENOMIC DNA]</scope>
    <source>
        <strain evidence="9 10">NIES-4017</strain>
    </source>
</reference>
<comment type="similarity">
    <text evidence="2 5">Belongs to the aldose epimerase family.</text>
</comment>
<feature type="binding site" evidence="8">
    <location>
        <begin position="201"/>
        <end position="203"/>
    </location>
    <ligand>
        <name>beta-D-galactose</name>
        <dbReference type="ChEBI" id="CHEBI:27667"/>
    </ligand>
</feature>
<evidence type="ECO:0000313" key="9">
    <source>
        <dbReference type="EMBL" id="GFR42234.1"/>
    </source>
</evidence>
<evidence type="ECO:0000256" key="8">
    <source>
        <dbReference type="PIRSR" id="PIRSR005096-3"/>
    </source>
</evidence>
<evidence type="ECO:0000256" key="6">
    <source>
        <dbReference type="PIRSR" id="PIRSR005096-1"/>
    </source>
</evidence>
<dbReference type="PIRSF" id="PIRSF005096">
    <property type="entry name" value="GALM"/>
    <property type="match status" value="1"/>
</dbReference>
<dbReference type="GO" id="GO:0033499">
    <property type="term" value="P:galactose catabolic process via UDP-galactose, Leloir pathway"/>
    <property type="evidence" value="ECO:0007669"/>
    <property type="project" value="TreeGrafter"/>
</dbReference>
<dbReference type="GO" id="GO:0004034">
    <property type="term" value="F:aldose 1-epimerase activity"/>
    <property type="evidence" value="ECO:0007669"/>
    <property type="project" value="UniProtKB-EC"/>
</dbReference>
<evidence type="ECO:0000313" key="10">
    <source>
        <dbReference type="Proteomes" id="UP001054857"/>
    </source>
</evidence>
<dbReference type="Proteomes" id="UP001054857">
    <property type="component" value="Unassembled WGS sequence"/>
</dbReference>
<keyword evidence="10" id="KW-1185">Reference proteome</keyword>
<feature type="binding site" evidence="7">
    <location>
        <position position="281"/>
    </location>
    <ligand>
        <name>beta-D-galactose</name>
        <dbReference type="ChEBI" id="CHEBI:27667"/>
    </ligand>
</feature>
<organism evidence="9 10">
    <name type="scientific">Astrephomene gubernaculifera</name>
    <dbReference type="NCBI Taxonomy" id="47775"/>
    <lineage>
        <taxon>Eukaryota</taxon>
        <taxon>Viridiplantae</taxon>
        <taxon>Chlorophyta</taxon>
        <taxon>core chlorophytes</taxon>
        <taxon>Chlorophyceae</taxon>
        <taxon>CS clade</taxon>
        <taxon>Chlamydomonadales</taxon>
        <taxon>Astrephomenaceae</taxon>
        <taxon>Astrephomene</taxon>
    </lineage>
</organism>
<dbReference type="GO" id="GO:0006006">
    <property type="term" value="P:glucose metabolic process"/>
    <property type="evidence" value="ECO:0007669"/>
    <property type="project" value="TreeGrafter"/>
</dbReference>
<dbReference type="GO" id="GO:0030246">
    <property type="term" value="F:carbohydrate binding"/>
    <property type="evidence" value="ECO:0007669"/>
    <property type="project" value="InterPro"/>
</dbReference>
<dbReference type="Gene3D" id="2.70.98.10">
    <property type="match status" value="1"/>
</dbReference>
<keyword evidence="4 5" id="KW-0119">Carbohydrate metabolism</keyword>
<gene>
    <name evidence="9" type="ORF">Agub_g3128</name>
</gene>
<proteinExistence type="inferred from homology"/>
<sequence>MRLVVGLLLGSSVALAALSYIKIRPRRSTSWHAGLPVFKLKNANGMEVHVSVFGAAILKMLVPDKKGHSADVVLGYGTVEEYETANPCTYFGVIVGRVANRIAQARFRLGGTEYRLLANNGENALHGGLKGLHKRLWEGRLLRGQDFEAVQLHYTSPEGEEGYPGTLHVSVTYRLARDSNELTTTITATTDEATPVNLAQHSYFNLAGHASGSILSHRLRLHGADHYTPVSPALIPTGEVAPVAGTPFDFTAAQAGGGGLPAHSIGSRIEQVPGAAPGGYDHNYVLFGMGPQARFIVKNGMASDKPKLAATLVDPGSGRAMDLLTTAPGVQFYSGNFLDGTVVGKGGVRYGKHAGLCLETQGFPDAINQPNFPSIVLQPQDTYRHEIVYRFYNA</sequence>
<dbReference type="InterPro" id="IPR011013">
    <property type="entry name" value="Gal_mutarotase_sf_dom"/>
</dbReference>
<dbReference type="NCBIfam" id="NF008277">
    <property type="entry name" value="PRK11055.1"/>
    <property type="match status" value="1"/>
</dbReference>
<comment type="caution">
    <text evidence="9">The sequence shown here is derived from an EMBL/GenBank/DDBJ whole genome shotgun (WGS) entry which is preliminary data.</text>
</comment>
<dbReference type="EMBL" id="BMAR01000003">
    <property type="protein sequence ID" value="GFR42234.1"/>
    <property type="molecule type" value="Genomic_DNA"/>
</dbReference>
<evidence type="ECO:0000256" key="1">
    <source>
        <dbReference type="ARBA" id="ARBA00005028"/>
    </source>
</evidence>
<feature type="active site" description="Proton acceptor" evidence="6">
    <location>
        <position position="359"/>
    </location>
</feature>
<dbReference type="AlphaFoldDB" id="A0AAD3DJA0"/>
<evidence type="ECO:0000256" key="2">
    <source>
        <dbReference type="ARBA" id="ARBA00006206"/>
    </source>
</evidence>
<evidence type="ECO:0000256" key="7">
    <source>
        <dbReference type="PIRSR" id="PIRSR005096-2"/>
    </source>
</evidence>
<dbReference type="InterPro" id="IPR015443">
    <property type="entry name" value="Aldose_1-epimerase"/>
</dbReference>
<dbReference type="InterPro" id="IPR014718">
    <property type="entry name" value="GH-type_carb-bd"/>
</dbReference>
<comment type="catalytic activity">
    <reaction evidence="5">
        <text>alpha-D-glucose = beta-D-glucose</text>
        <dbReference type="Rhea" id="RHEA:10264"/>
        <dbReference type="ChEBI" id="CHEBI:15903"/>
        <dbReference type="ChEBI" id="CHEBI:17925"/>
        <dbReference type="EC" id="5.1.3.3"/>
    </reaction>
</comment>
<dbReference type="InterPro" id="IPR047215">
    <property type="entry name" value="Galactose_mutarotase-like"/>
</dbReference>